<dbReference type="Gene3D" id="3.40.50.12780">
    <property type="entry name" value="N-terminal domain of ligase-like"/>
    <property type="match status" value="1"/>
</dbReference>
<proteinExistence type="predicted"/>
<keyword evidence="2" id="KW-1185">Reference proteome</keyword>
<dbReference type="EMBL" id="VEPZ02001364">
    <property type="protein sequence ID" value="KAE8677196.1"/>
    <property type="molecule type" value="Genomic_DNA"/>
</dbReference>
<protein>
    <submittedName>
        <fullName evidence="1">Uncharacterized protein</fullName>
    </submittedName>
</protein>
<dbReference type="Proteomes" id="UP000436088">
    <property type="component" value="Unassembled WGS sequence"/>
</dbReference>
<gene>
    <name evidence="1" type="ORF">F3Y22_tig00111542pilonHSYRG00124</name>
</gene>
<organism evidence="1 2">
    <name type="scientific">Hibiscus syriacus</name>
    <name type="common">Rose of Sharon</name>
    <dbReference type="NCBI Taxonomy" id="106335"/>
    <lineage>
        <taxon>Eukaryota</taxon>
        <taxon>Viridiplantae</taxon>
        <taxon>Streptophyta</taxon>
        <taxon>Embryophyta</taxon>
        <taxon>Tracheophyta</taxon>
        <taxon>Spermatophyta</taxon>
        <taxon>Magnoliopsida</taxon>
        <taxon>eudicotyledons</taxon>
        <taxon>Gunneridae</taxon>
        <taxon>Pentapetalae</taxon>
        <taxon>rosids</taxon>
        <taxon>malvids</taxon>
        <taxon>Malvales</taxon>
        <taxon>Malvaceae</taxon>
        <taxon>Malvoideae</taxon>
        <taxon>Hibiscus</taxon>
    </lineage>
</organism>
<accession>A0A6A2YE27</accession>
<evidence type="ECO:0000313" key="1">
    <source>
        <dbReference type="EMBL" id="KAE8677196.1"/>
    </source>
</evidence>
<comment type="caution">
    <text evidence="1">The sequence shown here is derived from an EMBL/GenBank/DDBJ whole genome shotgun (WGS) entry which is preliminary data.</text>
</comment>
<dbReference type="AlphaFoldDB" id="A0A6A2YE27"/>
<dbReference type="PANTHER" id="PTHR44378:SF1">
    <property type="entry name" value="ACYL-ACTIVATING ENZYME 18, PEROXISOMAL-RELATED"/>
    <property type="match status" value="1"/>
</dbReference>
<sequence>MQIFSTGEASKVDDDLWLSSKYYCKPILECCGGTKLASSYIIASMLLPQAFGAFNTASMATSFVILDEHGVPYPDDKACVGEVGLFPLFFGATDRLLNADHDKVYFKGMPTFKGMRLRRHGDILKRMVGGYLVVQGRADDTMNLGGIKTSSVEIERVCDRADESILETAAVSVVPPDGGPELLVISWFSRKVSISSQGS</sequence>
<dbReference type="PANTHER" id="PTHR44378">
    <property type="entry name" value="ACYL-ACTIVATING ENZYME 17, PEROXISOMAL-RELATED"/>
    <property type="match status" value="1"/>
</dbReference>
<dbReference type="SUPFAM" id="SSF56801">
    <property type="entry name" value="Acetyl-CoA synthetase-like"/>
    <property type="match status" value="1"/>
</dbReference>
<dbReference type="InterPro" id="IPR042099">
    <property type="entry name" value="ANL_N_sf"/>
</dbReference>
<reference evidence="1" key="1">
    <citation type="submission" date="2019-09" db="EMBL/GenBank/DDBJ databases">
        <title>Draft genome information of white flower Hibiscus syriacus.</title>
        <authorList>
            <person name="Kim Y.-M."/>
        </authorList>
    </citation>
    <scope>NUCLEOTIDE SEQUENCE [LARGE SCALE GENOMIC DNA]</scope>
    <source>
        <strain evidence="1">YM2019G1</strain>
    </source>
</reference>
<name>A0A6A2YE27_HIBSY</name>
<evidence type="ECO:0000313" key="2">
    <source>
        <dbReference type="Proteomes" id="UP000436088"/>
    </source>
</evidence>